<sequence>MLGGQYVHVDNTTYWEYMDLVVYSNCKAGSFIDYLLDRIRPEHVSCVILVPYTGIWKKKPCIANLFRCQIKPRQSPTSSQNCPGNSFLSKTEPRKCLYLVTFARF</sequence>
<gene>
    <name evidence="1" type="ORF">L596_019681</name>
</gene>
<dbReference type="EMBL" id="AZBU02000006">
    <property type="protein sequence ID" value="TKR72191.1"/>
    <property type="molecule type" value="Genomic_DNA"/>
</dbReference>
<dbReference type="Proteomes" id="UP000298663">
    <property type="component" value="Unassembled WGS sequence"/>
</dbReference>
<reference evidence="1 2" key="2">
    <citation type="journal article" date="2019" name="G3 (Bethesda)">
        <title>Hybrid Assembly of the Genome of the Entomopathogenic Nematode Steinernema carpocapsae Identifies the X-Chromosome.</title>
        <authorList>
            <person name="Serra L."/>
            <person name="Macchietto M."/>
            <person name="Macias-Munoz A."/>
            <person name="McGill C.J."/>
            <person name="Rodriguez I.M."/>
            <person name="Rodriguez B."/>
            <person name="Murad R."/>
            <person name="Mortazavi A."/>
        </authorList>
    </citation>
    <scope>NUCLEOTIDE SEQUENCE [LARGE SCALE GENOMIC DNA]</scope>
    <source>
        <strain evidence="1 2">ALL</strain>
    </source>
</reference>
<keyword evidence="2" id="KW-1185">Reference proteome</keyword>
<name>A0A4U5MRC0_STECR</name>
<reference evidence="1 2" key="1">
    <citation type="journal article" date="2015" name="Genome Biol.">
        <title>Comparative genomics of Steinernema reveals deeply conserved gene regulatory networks.</title>
        <authorList>
            <person name="Dillman A.R."/>
            <person name="Macchietto M."/>
            <person name="Porter C.F."/>
            <person name="Rogers A."/>
            <person name="Williams B."/>
            <person name="Antoshechkin I."/>
            <person name="Lee M.M."/>
            <person name="Goodwin Z."/>
            <person name="Lu X."/>
            <person name="Lewis E.E."/>
            <person name="Goodrich-Blair H."/>
            <person name="Stock S.P."/>
            <person name="Adams B.J."/>
            <person name="Sternberg P.W."/>
            <person name="Mortazavi A."/>
        </authorList>
    </citation>
    <scope>NUCLEOTIDE SEQUENCE [LARGE SCALE GENOMIC DNA]</scope>
    <source>
        <strain evidence="1 2">ALL</strain>
    </source>
</reference>
<accession>A0A4U5MRC0</accession>
<comment type="caution">
    <text evidence="1">The sequence shown here is derived from an EMBL/GenBank/DDBJ whole genome shotgun (WGS) entry which is preliminary data.</text>
</comment>
<evidence type="ECO:0000313" key="1">
    <source>
        <dbReference type="EMBL" id="TKR72191.1"/>
    </source>
</evidence>
<evidence type="ECO:0000313" key="2">
    <source>
        <dbReference type="Proteomes" id="UP000298663"/>
    </source>
</evidence>
<proteinExistence type="predicted"/>
<protein>
    <submittedName>
        <fullName evidence="1">Uncharacterized protein</fullName>
    </submittedName>
</protein>
<organism evidence="1 2">
    <name type="scientific">Steinernema carpocapsae</name>
    <name type="common">Entomopathogenic nematode</name>
    <dbReference type="NCBI Taxonomy" id="34508"/>
    <lineage>
        <taxon>Eukaryota</taxon>
        <taxon>Metazoa</taxon>
        <taxon>Ecdysozoa</taxon>
        <taxon>Nematoda</taxon>
        <taxon>Chromadorea</taxon>
        <taxon>Rhabditida</taxon>
        <taxon>Tylenchina</taxon>
        <taxon>Panagrolaimomorpha</taxon>
        <taxon>Strongyloidoidea</taxon>
        <taxon>Steinernematidae</taxon>
        <taxon>Steinernema</taxon>
    </lineage>
</organism>
<dbReference type="AlphaFoldDB" id="A0A4U5MRC0"/>